<name>A0A097P973_9ABAC</name>
<accession>A0A097P973</accession>
<dbReference type="EMBL" id="KJ676450">
    <property type="protein sequence ID" value="AIU41368.1"/>
    <property type="molecule type" value="Genomic_DNA"/>
</dbReference>
<dbReference type="GeneID" id="26382584"/>
<dbReference type="OrthoDB" id="1963at10239"/>
<dbReference type="Pfam" id="PF05092">
    <property type="entry name" value="PIF"/>
    <property type="match status" value="1"/>
</dbReference>
<protein>
    <submittedName>
        <fullName evidence="1">Pif-1</fullName>
    </submittedName>
</protein>
<evidence type="ECO:0000313" key="1">
    <source>
        <dbReference type="EMBL" id="AIU41368.1"/>
    </source>
</evidence>
<dbReference type="KEGG" id="vg:26382584"/>
<sequence>MLWFFVLFLLLFSILYIIFNFSILLRFNVDNVYVPIRKFDNSDVPLIAPPTEIVIESNDHECHKILTPCNSHMDCDLCREGLANCQYFDDKTIIRVYDESQGVHVEHVIQPGESYCMALDRERARSCNPNTGLWVLVESENGFALICSCLTPGLVTQLNMYEDCNVAVGCQPNGRILDLNEWPMRCVCDEGYTADFDETTDTPFCRALTVRDMVYDENFFPRAPCDEGFVRIDHPALDPLYRQELRLPDICVVDPCSVDPISGQRTPGRLMYYKSEDGSVEYKYCNCPLWENLFSVYSDAPSMIGNSSAPVSNACIRPFNVSIFNVPRLDYKFFWGQSDLTRSDDDVVAAVRPEQLSDQRYRRVAFSYLTRHPDLSNMVGLMLVKFSTAYSPVHLAETFLDYYQQSLFQRYNVTAQRTSAPCFYPGVGRCITAYPNDCIRRHAGGQVWTAETFTGSWCILSREGRYLRVWSPATRYPTGEYPLALRLNALFGLSWNDRNFTTVRSVQGGSATSGANVNNLANVLNTYQNYSV</sequence>
<reference evidence="1 2" key="1">
    <citation type="journal article" date="2014" name="PLoS ONE">
        <title>Genomic Sequencing and Analysis of Sucra jujuba Nucleopolyhedrovirus.</title>
        <authorList>
            <person name="Liu X."/>
            <person name="Yin F."/>
            <person name="Zhu Z."/>
            <person name="Hou D."/>
            <person name="Wang J."/>
            <person name="Zhang L."/>
            <person name="Wang M."/>
            <person name="Wang H."/>
            <person name="Hu Z."/>
            <person name="Deng F."/>
        </authorList>
    </citation>
    <scope>NUCLEOTIDE SEQUENCE [LARGE SCALE GENOMIC DNA]</scope>
    <source>
        <strain evidence="1">473</strain>
    </source>
</reference>
<dbReference type="InterPro" id="IPR007784">
    <property type="entry name" value="PIR"/>
</dbReference>
<keyword evidence="2" id="KW-1185">Reference proteome</keyword>
<organism evidence="1 2">
    <name type="scientific">Sucra jujuba nucleopolyhedrovirus</name>
    <dbReference type="NCBI Taxonomy" id="1563660"/>
    <lineage>
        <taxon>Viruses</taxon>
        <taxon>Viruses incertae sedis</taxon>
        <taxon>Naldaviricetes</taxon>
        <taxon>Lefavirales</taxon>
        <taxon>Baculoviridae</taxon>
        <taxon>Alphabaculovirus</taxon>
        <taxon>Alphabaculovirus sujujubae</taxon>
    </lineage>
</organism>
<proteinExistence type="predicted"/>
<dbReference type="Proteomes" id="UP000201917">
    <property type="component" value="Segment"/>
</dbReference>
<dbReference type="RefSeq" id="YP_009186820.1">
    <property type="nucleotide sequence ID" value="NC_028636.1"/>
</dbReference>
<evidence type="ECO:0000313" key="2">
    <source>
        <dbReference type="Proteomes" id="UP000201917"/>
    </source>
</evidence>